<dbReference type="PANTHER" id="PTHR44227">
    <property type="match status" value="1"/>
</dbReference>
<evidence type="ECO:0000256" key="1">
    <source>
        <dbReference type="ARBA" id="ARBA00022737"/>
    </source>
</evidence>
<evidence type="ECO:0000256" key="2">
    <source>
        <dbReference type="ARBA" id="ARBA00022803"/>
    </source>
</evidence>
<dbReference type="EMBL" id="BSSV01000003">
    <property type="protein sequence ID" value="GLX85521.1"/>
    <property type="molecule type" value="Genomic_DNA"/>
</dbReference>
<evidence type="ECO:0000313" key="5">
    <source>
        <dbReference type="Proteomes" id="UP001157134"/>
    </source>
</evidence>
<evidence type="ECO:0008006" key="6">
    <source>
        <dbReference type="Google" id="ProtNLM"/>
    </source>
</evidence>
<protein>
    <recommendedName>
        <fullName evidence="6">Tetratricopeptide repeat protein</fullName>
    </recommendedName>
</protein>
<dbReference type="PANTHER" id="PTHR44227:SF3">
    <property type="entry name" value="PROTEIN O-MANNOSYL-TRANSFERASE TMTC4"/>
    <property type="match status" value="1"/>
</dbReference>
<dbReference type="SMART" id="SM00028">
    <property type="entry name" value="TPR"/>
    <property type="match status" value="4"/>
</dbReference>
<feature type="repeat" description="TPR" evidence="3">
    <location>
        <begin position="234"/>
        <end position="267"/>
    </location>
</feature>
<keyword evidence="1" id="KW-0677">Repeat</keyword>
<keyword evidence="2 3" id="KW-0802">TPR repeat</keyword>
<accession>A0ABQ6HG87</accession>
<dbReference type="InterPro" id="IPR011990">
    <property type="entry name" value="TPR-like_helical_dom_sf"/>
</dbReference>
<evidence type="ECO:0000256" key="3">
    <source>
        <dbReference type="PROSITE-ProRule" id="PRU00339"/>
    </source>
</evidence>
<dbReference type="InterPro" id="IPR019734">
    <property type="entry name" value="TPR_rpt"/>
</dbReference>
<dbReference type="RefSeq" id="WP_284297706.1">
    <property type="nucleotide sequence ID" value="NZ_BSSV01000003.1"/>
</dbReference>
<proteinExistence type="predicted"/>
<dbReference type="PROSITE" id="PS51257">
    <property type="entry name" value="PROKAR_LIPOPROTEIN"/>
    <property type="match status" value="1"/>
</dbReference>
<reference evidence="4 5" key="1">
    <citation type="submission" date="2023-03" db="EMBL/GenBank/DDBJ databases">
        <title>Thalassotalea loyana LMG 22536T draft genome sequence.</title>
        <authorList>
            <person name="Sawabe T."/>
        </authorList>
    </citation>
    <scope>NUCLEOTIDE SEQUENCE [LARGE SCALE GENOMIC DNA]</scope>
    <source>
        <strain evidence="4 5">LMG 22536</strain>
    </source>
</reference>
<dbReference type="PROSITE" id="PS50005">
    <property type="entry name" value="TPR"/>
    <property type="match status" value="1"/>
</dbReference>
<dbReference type="Pfam" id="PF13432">
    <property type="entry name" value="TPR_16"/>
    <property type="match status" value="1"/>
</dbReference>
<keyword evidence="5" id="KW-1185">Reference proteome</keyword>
<sequence length="387" mass="44010">MNRLNSLIFILVCLLVGCQSTEQQVQVQVDPIYADKSFPYYQYVSVETADDIFELAPETEEFISDLAKQKSSKDKVNKLVKFLFESEQIGINYSSTANLTASQTFMSQNANCMSLTVLSYALAHAADLPAYFQRVDVPEYWVRNGSYNMLTGHVNLVIFDADSPLQQTVYGKNVYTIDFDPTMRKKAFPSQFVDQNTVVAMFYTNKGADAMVIGDTNKAYAYLKAATLVDPSYDSAWGNLGVLYRQNDLYEHAYISYQNAMEINPDNLTVLDNLAILHDLSGDVEQAEQIRTSVHRKRLKNPYYHALLGTEAYYNGDHLVAVNHFKKAIRLDNKQHEFYFGIAKAYAELGQLDNVKRSLQRAKRNSTFDDDELRYDAKIQFLNTASL</sequence>
<gene>
    <name evidence="4" type="ORF">tloyanaT_17730</name>
</gene>
<dbReference type="Pfam" id="PF13181">
    <property type="entry name" value="TPR_8"/>
    <property type="match status" value="1"/>
</dbReference>
<name>A0ABQ6HG87_9GAMM</name>
<dbReference type="InterPro" id="IPR052346">
    <property type="entry name" value="O-mannosyl-transferase_TMTC"/>
</dbReference>
<evidence type="ECO:0000313" key="4">
    <source>
        <dbReference type="EMBL" id="GLX85521.1"/>
    </source>
</evidence>
<dbReference type="Proteomes" id="UP001157134">
    <property type="component" value="Unassembled WGS sequence"/>
</dbReference>
<dbReference type="SUPFAM" id="SSF48452">
    <property type="entry name" value="TPR-like"/>
    <property type="match status" value="1"/>
</dbReference>
<organism evidence="4 5">
    <name type="scientific">Thalassotalea loyana</name>
    <dbReference type="NCBI Taxonomy" id="280483"/>
    <lineage>
        <taxon>Bacteria</taxon>
        <taxon>Pseudomonadati</taxon>
        <taxon>Pseudomonadota</taxon>
        <taxon>Gammaproteobacteria</taxon>
        <taxon>Alteromonadales</taxon>
        <taxon>Colwelliaceae</taxon>
        <taxon>Thalassotalea</taxon>
    </lineage>
</organism>
<dbReference type="Gene3D" id="1.25.40.10">
    <property type="entry name" value="Tetratricopeptide repeat domain"/>
    <property type="match status" value="2"/>
</dbReference>
<comment type="caution">
    <text evidence="4">The sequence shown here is derived from an EMBL/GenBank/DDBJ whole genome shotgun (WGS) entry which is preliminary data.</text>
</comment>